<keyword evidence="5" id="KW-0408">Iron</keyword>
<comment type="cofactor">
    <cofactor evidence="1">
        <name>heme</name>
        <dbReference type="ChEBI" id="CHEBI:30413"/>
    </cofactor>
</comment>
<keyword evidence="6" id="KW-0472">Membrane</keyword>
<keyword evidence="4" id="KW-0479">Metal-binding</keyword>
<comment type="caution">
    <text evidence="7">The sequence shown here is derived from an EMBL/GenBank/DDBJ whole genome shotgun (WGS) entry which is preliminary data.</text>
</comment>
<organism evidence="7 8">
    <name type="scientific">Macrophomina phaseolina</name>
    <dbReference type="NCBI Taxonomy" id="35725"/>
    <lineage>
        <taxon>Eukaryota</taxon>
        <taxon>Fungi</taxon>
        <taxon>Dikarya</taxon>
        <taxon>Ascomycota</taxon>
        <taxon>Pezizomycotina</taxon>
        <taxon>Dothideomycetes</taxon>
        <taxon>Dothideomycetes incertae sedis</taxon>
        <taxon>Botryosphaeriales</taxon>
        <taxon>Botryosphaeriaceae</taxon>
        <taxon>Macrophomina</taxon>
    </lineage>
</organism>
<dbReference type="Gene3D" id="1.10.630.10">
    <property type="entry name" value="Cytochrome P450"/>
    <property type="match status" value="1"/>
</dbReference>
<keyword evidence="8" id="KW-1185">Reference proteome</keyword>
<dbReference type="EMBL" id="JAGTJR010000025">
    <property type="protein sequence ID" value="KAH7042606.1"/>
    <property type="molecule type" value="Genomic_DNA"/>
</dbReference>
<name>A0ABQ8G2G8_9PEZI</name>
<evidence type="ECO:0000256" key="2">
    <source>
        <dbReference type="ARBA" id="ARBA00010617"/>
    </source>
</evidence>
<feature type="transmembrane region" description="Helical" evidence="6">
    <location>
        <begin position="20"/>
        <end position="42"/>
    </location>
</feature>
<dbReference type="InterPro" id="IPR050121">
    <property type="entry name" value="Cytochrome_P450_monoxygenase"/>
</dbReference>
<evidence type="ECO:0000256" key="3">
    <source>
        <dbReference type="ARBA" id="ARBA00022617"/>
    </source>
</evidence>
<keyword evidence="3" id="KW-0349">Heme</keyword>
<keyword evidence="6" id="KW-0812">Transmembrane</keyword>
<evidence type="ECO:0000256" key="4">
    <source>
        <dbReference type="ARBA" id="ARBA00022723"/>
    </source>
</evidence>
<sequence length="440" mass="50126">MEQGSVLPRSFVSASGLVFLLKASLLLSLLYFIGSVVYNVYFHPLSKYPGPKCAAASNAPYRFIDARGDLRYGLVVRLGPNRLSYISGRDFKEIYGHRTGGKKLVMKDQDVYQPIHDDEAHGPYRRVFSAAFSDKVLKAQESLIRTYADKLVDNMRAKAGDWCNAVKLYNCATFEITADLMFGESLGLRDNGQYWPWFAADRFNKRIARHESGEDKGRPDIWGLTLERKGKELLTLDDLYANGSLLMLAGTETTATLRSGLTYYLLKNPDMIRRVVDEVRALEKEEDLTLEGLRWLKYMSACFEEALRCYPPVPIALARVSPEDGMAIEGEWVPGGTKIECPYWAAYNSESNFERASEFIPERWLPESSFPGDKKEVFNPFLLGPRARLGKKQVSPGTPFFYEPFTNRFSLAYHEMRIILAKVLWHFDLEISSESENWTE</sequence>
<evidence type="ECO:0000256" key="6">
    <source>
        <dbReference type="SAM" id="Phobius"/>
    </source>
</evidence>
<dbReference type="CDD" id="cd11058">
    <property type="entry name" value="CYP60B-like"/>
    <property type="match status" value="1"/>
</dbReference>
<reference evidence="7 8" key="1">
    <citation type="journal article" date="2021" name="Nat. Commun.">
        <title>Genetic determinants of endophytism in the Arabidopsis root mycobiome.</title>
        <authorList>
            <person name="Mesny F."/>
            <person name="Miyauchi S."/>
            <person name="Thiergart T."/>
            <person name="Pickel B."/>
            <person name="Atanasova L."/>
            <person name="Karlsson M."/>
            <person name="Huettel B."/>
            <person name="Barry K.W."/>
            <person name="Haridas S."/>
            <person name="Chen C."/>
            <person name="Bauer D."/>
            <person name="Andreopoulos W."/>
            <person name="Pangilinan J."/>
            <person name="LaButti K."/>
            <person name="Riley R."/>
            <person name="Lipzen A."/>
            <person name="Clum A."/>
            <person name="Drula E."/>
            <person name="Henrissat B."/>
            <person name="Kohler A."/>
            <person name="Grigoriev I.V."/>
            <person name="Martin F.M."/>
            <person name="Hacquard S."/>
        </authorList>
    </citation>
    <scope>NUCLEOTIDE SEQUENCE [LARGE SCALE GENOMIC DNA]</scope>
    <source>
        <strain evidence="7 8">MPI-SDFR-AT-0080</strain>
    </source>
</reference>
<evidence type="ECO:0000256" key="5">
    <source>
        <dbReference type="ARBA" id="ARBA00023004"/>
    </source>
</evidence>
<evidence type="ECO:0000256" key="1">
    <source>
        <dbReference type="ARBA" id="ARBA00001971"/>
    </source>
</evidence>
<dbReference type="Pfam" id="PF00067">
    <property type="entry name" value="p450"/>
    <property type="match status" value="1"/>
</dbReference>
<dbReference type="PANTHER" id="PTHR24305">
    <property type="entry name" value="CYTOCHROME P450"/>
    <property type="match status" value="1"/>
</dbReference>
<gene>
    <name evidence="7" type="ORF">B0J12DRAFT_761603</name>
</gene>
<dbReference type="Proteomes" id="UP000774617">
    <property type="component" value="Unassembled WGS sequence"/>
</dbReference>
<protein>
    <submittedName>
        <fullName evidence="7">Cytochrome P450</fullName>
    </submittedName>
</protein>
<proteinExistence type="inferred from homology"/>
<accession>A0ABQ8G2G8</accession>
<dbReference type="InterPro" id="IPR036396">
    <property type="entry name" value="Cyt_P450_sf"/>
</dbReference>
<dbReference type="SUPFAM" id="SSF48264">
    <property type="entry name" value="Cytochrome P450"/>
    <property type="match status" value="1"/>
</dbReference>
<keyword evidence="6" id="KW-1133">Transmembrane helix</keyword>
<evidence type="ECO:0000313" key="7">
    <source>
        <dbReference type="EMBL" id="KAH7042606.1"/>
    </source>
</evidence>
<dbReference type="InterPro" id="IPR001128">
    <property type="entry name" value="Cyt_P450"/>
</dbReference>
<comment type="similarity">
    <text evidence="2">Belongs to the cytochrome P450 family.</text>
</comment>
<dbReference type="PANTHER" id="PTHR24305:SF210">
    <property type="entry name" value="CYTOCHROME P450 MONOOXYGENASE ASQL-RELATED"/>
    <property type="match status" value="1"/>
</dbReference>
<evidence type="ECO:0000313" key="8">
    <source>
        <dbReference type="Proteomes" id="UP000774617"/>
    </source>
</evidence>